<feature type="compositionally biased region" description="Pro residues" evidence="1">
    <location>
        <begin position="19"/>
        <end position="31"/>
    </location>
</feature>
<evidence type="ECO:0008006" key="4">
    <source>
        <dbReference type="Google" id="ProtNLM"/>
    </source>
</evidence>
<reference evidence="2" key="1">
    <citation type="journal article" date="2023" name="Mol. Phylogenet. Evol.">
        <title>Genome-scale phylogeny and comparative genomics of the fungal order Sordariales.</title>
        <authorList>
            <person name="Hensen N."/>
            <person name="Bonometti L."/>
            <person name="Westerberg I."/>
            <person name="Brannstrom I.O."/>
            <person name="Guillou S."/>
            <person name="Cros-Aarteil S."/>
            <person name="Calhoun S."/>
            <person name="Haridas S."/>
            <person name="Kuo A."/>
            <person name="Mondo S."/>
            <person name="Pangilinan J."/>
            <person name="Riley R."/>
            <person name="LaButti K."/>
            <person name="Andreopoulos B."/>
            <person name="Lipzen A."/>
            <person name="Chen C."/>
            <person name="Yan M."/>
            <person name="Daum C."/>
            <person name="Ng V."/>
            <person name="Clum A."/>
            <person name="Steindorff A."/>
            <person name="Ohm R.A."/>
            <person name="Martin F."/>
            <person name="Silar P."/>
            <person name="Natvig D.O."/>
            <person name="Lalanne C."/>
            <person name="Gautier V."/>
            <person name="Ament-Velasquez S.L."/>
            <person name="Kruys A."/>
            <person name="Hutchinson M.I."/>
            <person name="Powell A.J."/>
            <person name="Barry K."/>
            <person name="Miller A.N."/>
            <person name="Grigoriev I.V."/>
            <person name="Debuchy R."/>
            <person name="Gladieux P."/>
            <person name="Hiltunen Thoren M."/>
            <person name="Johannesson H."/>
        </authorList>
    </citation>
    <scope>NUCLEOTIDE SEQUENCE</scope>
    <source>
        <strain evidence="2">CBS 168.71</strain>
    </source>
</reference>
<dbReference type="InterPro" id="IPR011009">
    <property type="entry name" value="Kinase-like_dom_sf"/>
</dbReference>
<proteinExistence type="predicted"/>
<dbReference type="SUPFAM" id="SSF56112">
    <property type="entry name" value="Protein kinase-like (PK-like)"/>
    <property type="match status" value="1"/>
</dbReference>
<comment type="caution">
    <text evidence="2">The sequence shown here is derived from an EMBL/GenBank/DDBJ whole genome shotgun (WGS) entry which is preliminary data.</text>
</comment>
<accession>A0AAE0HQN1</accession>
<dbReference type="EMBL" id="JAUEPN010000001">
    <property type="protein sequence ID" value="KAK3300953.1"/>
    <property type="molecule type" value="Genomic_DNA"/>
</dbReference>
<reference evidence="2" key="2">
    <citation type="submission" date="2023-06" db="EMBL/GenBank/DDBJ databases">
        <authorList>
            <consortium name="Lawrence Berkeley National Laboratory"/>
            <person name="Haridas S."/>
            <person name="Hensen N."/>
            <person name="Bonometti L."/>
            <person name="Westerberg I."/>
            <person name="Brannstrom I.O."/>
            <person name="Guillou S."/>
            <person name="Cros-Aarteil S."/>
            <person name="Calhoun S."/>
            <person name="Kuo A."/>
            <person name="Mondo S."/>
            <person name="Pangilinan J."/>
            <person name="Riley R."/>
            <person name="Labutti K."/>
            <person name="Andreopoulos B."/>
            <person name="Lipzen A."/>
            <person name="Chen C."/>
            <person name="Yanf M."/>
            <person name="Daum C."/>
            <person name="Ng V."/>
            <person name="Clum A."/>
            <person name="Steindorff A."/>
            <person name="Ohm R."/>
            <person name="Martin F."/>
            <person name="Silar P."/>
            <person name="Natvig D."/>
            <person name="Lalanne C."/>
            <person name="Gautier V."/>
            <person name="Ament-Velasquez S.L."/>
            <person name="Kruys A."/>
            <person name="Hutchinson M.I."/>
            <person name="Powell A.J."/>
            <person name="Barry K."/>
            <person name="Miller A.N."/>
            <person name="Grigoriev I.V."/>
            <person name="Debuchy R."/>
            <person name="Gladieux P."/>
            <person name="Thoren M.H."/>
            <person name="Johannesson H."/>
        </authorList>
    </citation>
    <scope>NUCLEOTIDE SEQUENCE</scope>
    <source>
        <strain evidence="2">CBS 168.71</strain>
    </source>
</reference>
<sequence length="389" mass="42871">MPSPPPSPTKPVVPDLRPWSPPADPDKPPCPYRTGFTVDIKSHVPPAPFGGRDYGPGRRPMVSQLDLRTLKQTEIVMANPPLETEDPPVPRIHTLSVTRDLAVVDGRGAQLALCTIKPKDPVGHGPIQAVAKIYDPLYYSFPHPDVPSAVGQAGSFAPKYFGSWTFTVGLQMGKTTPPQSRSVRLILIEYIPGKSIRELCAEPTPTAAVFSEVYRLEVLARILDGVANLRFKGISQQDLAARNVIVHAPPNAHDQTAAQPGTIPRVVLIDYNFAVVDAETTHKRRPYAGTTLPPNPMRIYWKSRLEEFGSWIPAAWETNPRLRQEWLKKRFGGDNLARYAPIREELEFAAPPPPRARQPLTRELAKFPVNFWGDAAGDAVTGCNGGKKM</sequence>
<dbReference type="AlphaFoldDB" id="A0AAE0HQN1"/>
<evidence type="ECO:0000313" key="2">
    <source>
        <dbReference type="EMBL" id="KAK3300953.1"/>
    </source>
</evidence>
<protein>
    <recommendedName>
        <fullName evidence="4">Protein kinase domain-containing protein</fullName>
    </recommendedName>
</protein>
<dbReference type="GeneID" id="87839018"/>
<evidence type="ECO:0000256" key="1">
    <source>
        <dbReference type="SAM" id="MobiDB-lite"/>
    </source>
</evidence>
<dbReference type="Proteomes" id="UP001278766">
    <property type="component" value="Unassembled WGS sequence"/>
</dbReference>
<keyword evidence="3" id="KW-1185">Reference proteome</keyword>
<dbReference type="RefSeq" id="XP_062664467.1">
    <property type="nucleotide sequence ID" value="XM_062802070.1"/>
</dbReference>
<name>A0AAE0HQN1_9PEZI</name>
<feature type="region of interest" description="Disordered" evidence="1">
    <location>
        <begin position="1"/>
        <end position="58"/>
    </location>
</feature>
<gene>
    <name evidence="2" type="ORF">B0H64DRAFT_370134</name>
</gene>
<evidence type="ECO:0000313" key="3">
    <source>
        <dbReference type="Proteomes" id="UP001278766"/>
    </source>
</evidence>
<organism evidence="2 3">
    <name type="scientific">Chaetomium fimeti</name>
    <dbReference type="NCBI Taxonomy" id="1854472"/>
    <lineage>
        <taxon>Eukaryota</taxon>
        <taxon>Fungi</taxon>
        <taxon>Dikarya</taxon>
        <taxon>Ascomycota</taxon>
        <taxon>Pezizomycotina</taxon>
        <taxon>Sordariomycetes</taxon>
        <taxon>Sordariomycetidae</taxon>
        <taxon>Sordariales</taxon>
        <taxon>Chaetomiaceae</taxon>
        <taxon>Chaetomium</taxon>
    </lineage>
</organism>
<dbReference type="Gene3D" id="1.10.510.10">
    <property type="entry name" value="Transferase(Phosphotransferase) domain 1"/>
    <property type="match status" value="1"/>
</dbReference>
<feature type="compositionally biased region" description="Pro residues" evidence="1">
    <location>
        <begin position="1"/>
        <end position="11"/>
    </location>
</feature>